<reference evidence="6 7" key="1">
    <citation type="journal article" date="2009" name="Stand. Genomic Sci.">
        <title>Complete genome sequence of Anaerococcus prevotii type strain (PC1).</title>
        <authorList>
            <person name="Labutti K."/>
            <person name="Pukall R."/>
            <person name="Steenblock K."/>
            <person name="Glavina Del Rio T."/>
            <person name="Tice H."/>
            <person name="Copeland A."/>
            <person name="Cheng J.F."/>
            <person name="Lucas S."/>
            <person name="Chen F."/>
            <person name="Nolan M."/>
            <person name="Bruce D."/>
            <person name="Goodwin L."/>
            <person name="Pitluck S."/>
            <person name="Ivanova N."/>
            <person name="Mavromatis K."/>
            <person name="Ovchinnikova G."/>
            <person name="Pati A."/>
            <person name="Chen A."/>
            <person name="Palaniappan K."/>
            <person name="Land M."/>
            <person name="Hauser L."/>
            <person name="Chang Y.J."/>
            <person name="Jeffries C.D."/>
            <person name="Chain P."/>
            <person name="Saunders E."/>
            <person name="Brettin T."/>
            <person name="Detter J.C."/>
            <person name="Han C."/>
            <person name="Goker M."/>
            <person name="Bristow J."/>
            <person name="Eisen J.A."/>
            <person name="Markowitz V."/>
            <person name="Hugenholtz P."/>
            <person name="Kyrpides N.C."/>
            <person name="Klenk H.P."/>
            <person name="Lapidus A."/>
        </authorList>
    </citation>
    <scope>NUCLEOTIDE SEQUENCE [LARGE SCALE GENOMIC DNA]</scope>
    <source>
        <strain evidence="7">ATCC 9321 / DSM 20548 / JCM 6508 / NCTC 11806 / PC1</strain>
    </source>
</reference>
<dbReference type="Pfam" id="PF01418">
    <property type="entry name" value="HTH_6"/>
    <property type="match status" value="1"/>
</dbReference>
<dbReference type="HOGENOM" id="CLU_055769_0_2_9"/>
<dbReference type="SUPFAM" id="SSF46689">
    <property type="entry name" value="Homeodomain-like"/>
    <property type="match status" value="1"/>
</dbReference>
<dbReference type="STRING" id="525919.Apre_1544"/>
<dbReference type="Proteomes" id="UP000002294">
    <property type="component" value="Chromosome"/>
</dbReference>
<dbReference type="eggNOG" id="COG1737">
    <property type="taxonomic scope" value="Bacteria"/>
</dbReference>
<evidence type="ECO:0000256" key="1">
    <source>
        <dbReference type="ARBA" id="ARBA00023015"/>
    </source>
</evidence>
<dbReference type="Gene3D" id="1.10.10.10">
    <property type="entry name" value="Winged helix-like DNA-binding domain superfamily/Winged helix DNA-binding domain"/>
    <property type="match status" value="1"/>
</dbReference>
<gene>
    <name evidence="6" type="ordered locus">Apre_1544</name>
</gene>
<dbReference type="Pfam" id="PF01380">
    <property type="entry name" value="SIS"/>
    <property type="match status" value="1"/>
</dbReference>
<dbReference type="PANTHER" id="PTHR30514">
    <property type="entry name" value="GLUCOKINASE"/>
    <property type="match status" value="1"/>
</dbReference>
<keyword evidence="3" id="KW-0804">Transcription</keyword>
<evidence type="ECO:0000259" key="5">
    <source>
        <dbReference type="PROSITE" id="PS51464"/>
    </source>
</evidence>
<dbReference type="CDD" id="cd05013">
    <property type="entry name" value="SIS_RpiR"/>
    <property type="match status" value="1"/>
</dbReference>
<accession>C7REF2</accession>
<dbReference type="PROSITE" id="PS51071">
    <property type="entry name" value="HTH_RPIR"/>
    <property type="match status" value="1"/>
</dbReference>
<dbReference type="InterPro" id="IPR046348">
    <property type="entry name" value="SIS_dom_sf"/>
</dbReference>
<dbReference type="GO" id="GO:0003677">
    <property type="term" value="F:DNA binding"/>
    <property type="evidence" value="ECO:0007669"/>
    <property type="project" value="UniProtKB-KW"/>
</dbReference>
<dbReference type="InterPro" id="IPR009057">
    <property type="entry name" value="Homeodomain-like_sf"/>
</dbReference>
<organism evidence="6 7">
    <name type="scientific">Anaerococcus prevotii (strain ATCC 9321 / DSM 20548 / JCM 6508 / NCTC 11806 / PC1)</name>
    <name type="common">Peptostreptococcus prevotii</name>
    <name type="synonym">Peptococcus prevotii</name>
    <dbReference type="NCBI Taxonomy" id="525919"/>
    <lineage>
        <taxon>Bacteria</taxon>
        <taxon>Bacillati</taxon>
        <taxon>Bacillota</taxon>
        <taxon>Tissierellia</taxon>
        <taxon>Tissierellales</taxon>
        <taxon>Peptoniphilaceae</taxon>
        <taxon>Anaerococcus</taxon>
    </lineage>
</organism>
<evidence type="ECO:0000256" key="3">
    <source>
        <dbReference type="ARBA" id="ARBA00023163"/>
    </source>
</evidence>
<evidence type="ECO:0000313" key="6">
    <source>
        <dbReference type="EMBL" id="ACV29565.1"/>
    </source>
</evidence>
<evidence type="ECO:0000259" key="4">
    <source>
        <dbReference type="PROSITE" id="PS51071"/>
    </source>
</evidence>
<keyword evidence="7" id="KW-1185">Reference proteome</keyword>
<dbReference type="SUPFAM" id="SSF53697">
    <property type="entry name" value="SIS domain"/>
    <property type="match status" value="1"/>
</dbReference>
<dbReference type="GO" id="GO:0003700">
    <property type="term" value="F:DNA-binding transcription factor activity"/>
    <property type="evidence" value="ECO:0007669"/>
    <property type="project" value="InterPro"/>
</dbReference>
<dbReference type="InterPro" id="IPR035472">
    <property type="entry name" value="RpiR-like_SIS"/>
</dbReference>
<dbReference type="OrthoDB" id="63027at2"/>
<dbReference type="GO" id="GO:1901135">
    <property type="term" value="P:carbohydrate derivative metabolic process"/>
    <property type="evidence" value="ECO:0007669"/>
    <property type="project" value="InterPro"/>
</dbReference>
<evidence type="ECO:0000313" key="7">
    <source>
        <dbReference type="Proteomes" id="UP000002294"/>
    </source>
</evidence>
<proteinExistence type="predicted"/>
<dbReference type="PROSITE" id="PS51464">
    <property type="entry name" value="SIS"/>
    <property type="match status" value="1"/>
</dbReference>
<dbReference type="RefSeq" id="WP_015778463.1">
    <property type="nucleotide sequence ID" value="NC_013171.1"/>
</dbReference>
<name>C7REF2_ANAPD</name>
<dbReference type="GO" id="GO:0097367">
    <property type="term" value="F:carbohydrate derivative binding"/>
    <property type="evidence" value="ECO:0007669"/>
    <property type="project" value="InterPro"/>
</dbReference>
<keyword evidence="2" id="KW-0238">DNA-binding</keyword>
<feature type="domain" description="HTH rpiR-type" evidence="4">
    <location>
        <begin position="1"/>
        <end position="77"/>
    </location>
</feature>
<dbReference type="Gene3D" id="3.40.50.10490">
    <property type="entry name" value="Glucose-6-phosphate isomerase like protein, domain 1"/>
    <property type="match status" value="1"/>
</dbReference>
<dbReference type="AlphaFoldDB" id="C7REF2"/>
<dbReference type="InterPro" id="IPR047640">
    <property type="entry name" value="RpiR-like"/>
</dbReference>
<feature type="domain" description="SIS" evidence="5">
    <location>
        <begin position="119"/>
        <end position="249"/>
    </location>
</feature>
<dbReference type="InterPro" id="IPR036388">
    <property type="entry name" value="WH-like_DNA-bd_sf"/>
</dbReference>
<dbReference type="InterPro" id="IPR001347">
    <property type="entry name" value="SIS_dom"/>
</dbReference>
<keyword evidence="1" id="KW-0805">Transcription regulation</keyword>
<dbReference type="PANTHER" id="PTHR30514:SF1">
    <property type="entry name" value="HTH-TYPE TRANSCRIPTIONAL REGULATOR HEXR-RELATED"/>
    <property type="match status" value="1"/>
</dbReference>
<sequence>MTYTIKIKERSEDFTPSDTKIAKYILDKPGEVIKINSQKLADLTGTSQSAIIRFVQKIGYKGYTSLKLDIAKSLENDEINLKSEVISADDKVGDIIEKSKINVISSIEKTYALIDEDQISKAIDNIVYANFVYLAGIGSSGLVCEDFLYKLQRSGKKAFYETDAHTNLSLLTNIKEDDLLICITYTALSKEVLIAAEYAKTIGAKLISITKAGRGKLANMSDILIPIPEIEKKMRYGAISSRFASQIITDILFYGYISKNMDEVVKNLMVSKELTDKLK</sequence>
<evidence type="ECO:0000256" key="2">
    <source>
        <dbReference type="ARBA" id="ARBA00023125"/>
    </source>
</evidence>
<dbReference type="KEGG" id="apr:Apre_1544"/>
<dbReference type="InterPro" id="IPR000281">
    <property type="entry name" value="HTH_RpiR"/>
</dbReference>
<dbReference type="EMBL" id="CP001708">
    <property type="protein sequence ID" value="ACV29565.1"/>
    <property type="molecule type" value="Genomic_DNA"/>
</dbReference>
<protein>
    <submittedName>
        <fullName evidence="6">Transcriptional regulator, RpiR family</fullName>
    </submittedName>
</protein>